<protein>
    <recommendedName>
        <fullName evidence="1">Transposase IS200-like domain-containing protein</fullName>
    </recommendedName>
</protein>
<dbReference type="InterPro" id="IPR036515">
    <property type="entry name" value="Transposase_17_sf"/>
</dbReference>
<dbReference type="OrthoDB" id="9794403at2"/>
<dbReference type="EMBL" id="LGCL01000035">
    <property type="protein sequence ID" value="KPL73569.1"/>
    <property type="molecule type" value="Genomic_DNA"/>
</dbReference>
<dbReference type="STRING" id="1134406.ADN00_14605"/>
<evidence type="ECO:0000313" key="2">
    <source>
        <dbReference type="EMBL" id="KPL73569.1"/>
    </source>
</evidence>
<dbReference type="PANTHER" id="PTHR36966:SF1">
    <property type="entry name" value="REP-ASSOCIATED TYROSINE TRANSPOSASE"/>
    <property type="match status" value="1"/>
</dbReference>
<dbReference type="GO" id="GO:0006313">
    <property type="term" value="P:DNA transposition"/>
    <property type="evidence" value="ECO:0007669"/>
    <property type="project" value="InterPro"/>
</dbReference>
<dbReference type="InterPro" id="IPR002686">
    <property type="entry name" value="Transposase_17"/>
</dbReference>
<evidence type="ECO:0000259" key="1">
    <source>
        <dbReference type="SMART" id="SM01321"/>
    </source>
</evidence>
<name>A0A0P6XEI6_9CHLR</name>
<dbReference type="PANTHER" id="PTHR36966">
    <property type="entry name" value="REP-ASSOCIATED TYROSINE TRANSPOSASE"/>
    <property type="match status" value="1"/>
</dbReference>
<gene>
    <name evidence="2" type="ORF">ADN00_14605</name>
</gene>
<dbReference type="GO" id="GO:0004803">
    <property type="term" value="F:transposase activity"/>
    <property type="evidence" value="ECO:0007669"/>
    <property type="project" value="InterPro"/>
</dbReference>
<organism evidence="2 3">
    <name type="scientific">Ornatilinea apprima</name>
    <dbReference type="NCBI Taxonomy" id="1134406"/>
    <lineage>
        <taxon>Bacteria</taxon>
        <taxon>Bacillati</taxon>
        <taxon>Chloroflexota</taxon>
        <taxon>Anaerolineae</taxon>
        <taxon>Anaerolineales</taxon>
        <taxon>Anaerolineaceae</taxon>
        <taxon>Ornatilinea</taxon>
    </lineage>
</organism>
<dbReference type="InterPro" id="IPR052715">
    <property type="entry name" value="RAYT_transposase"/>
</dbReference>
<dbReference type="GO" id="GO:0043565">
    <property type="term" value="F:sequence-specific DNA binding"/>
    <property type="evidence" value="ECO:0007669"/>
    <property type="project" value="TreeGrafter"/>
</dbReference>
<proteinExistence type="predicted"/>
<feature type="domain" description="Transposase IS200-like" evidence="1">
    <location>
        <begin position="26"/>
        <end position="173"/>
    </location>
</feature>
<evidence type="ECO:0000313" key="3">
    <source>
        <dbReference type="Proteomes" id="UP000050417"/>
    </source>
</evidence>
<dbReference type="Gene3D" id="3.30.70.1290">
    <property type="entry name" value="Transposase IS200-like"/>
    <property type="match status" value="1"/>
</dbReference>
<comment type="caution">
    <text evidence="2">The sequence shown here is derived from an EMBL/GenBank/DDBJ whole genome shotgun (WGS) entry which is preliminary data.</text>
</comment>
<keyword evidence="3" id="KW-1185">Reference proteome</keyword>
<dbReference type="PATRIC" id="fig|1134406.4.peg.2087"/>
<dbReference type="SUPFAM" id="SSF143422">
    <property type="entry name" value="Transposase IS200-like"/>
    <property type="match status" value="1"/>
</dbReference>
<sequence>MGESVLSLDLRKHRRHSIRYPGYDYSLAGGYFVTIVTYQRRNLFGQIDRDHMVLSRLGMLAKNEWLRSAEIRKEIRLFEDEMVIMPNHLHGIVWIEQVNDCPMPLSGDVHPYPNGFLQKRGLLGSFIAGFKTGVSMVARRESDVLKVWQRNYYGHIIRNDTEYDRIMAYIQDNPRRWQEDELFGMG</sequence>
<reference evidence="2 3" key="1">
    <citation type="submission" date="2015-07" db="EMBL/GenBank/DDBJ databases">
        <title>Genome sequence of Ornatilinea apprima DSM 23815.</title>
        <authorList>
            <person name="Hemp J."/>
            <person name="Ward L.M."/>
            <person name="Pace L.A."/>
            <person name="Fischer W.W."/>
        </authorList>
    </citation>
    <scope>NUCLEOTIDE SEQUENCE [LARGE SCALE GENOMIC DNA]</scope>
    <source>
        <strain evidence="2 3">P3M-1</strain>
    </source>
</reference>
<dbReference type="AlphaFoldDB" id="A0A0P6XEI6"/>
<dbReference type="SMART" id="SM01321">
    <property type="entry name" value="Y1_Tnp"/>
    <property type="match status" value="1"/>
</dbReference>
<dbReference type="Proteomes" id="UP000050417">
    <property type="component" value="Unassembled WGS sequence"/>
</dbReference>
<accession>A0A0P6XEI6</accession>